<name>A0A2A5JKA0_PSEO7</name>
<dbReference type="RefSeq" id="WP_099643817.1">
    <property type="nucleotide sequence ID" value="NZ_NKHF01000101.1"/>
</dbReference>
<keyword evidence="1" id="KW-0732">Signal</keyword>
<reference evidence="3" key="1">
    <citation type="journal article" date="2019" name="Genome Announc.">
        <title>Draft Genome Sequence of Pseudoalteromonas piscicida Strain 36Y ROTHPW, an Hypersaline Seawater Isolate from the South Coast of Sonora, Mexico.</title>
        <authorList>
            <person name="Sanchez-Diaz R."/>
            <person name="Molina-Garza Z.J."/>
            <person name="Cruz-Suarez L.E."/>
            <person name="Selvin J."/>
            <person name="Kiran G.S."/>
            <person name="Ibarra-Gamez J.C."/>
            <person name="Gomez-Gil B."/>
            <person name="Galaviz-Silva L."/>
        </authorList>
    </citation>
    <scope>NUCLEOTIDE SEQUENCE [LARGE SCALE GENOMIC DNA]</scope>
    <source>
        <strain evidence="3">36Y_RITHPW</strain>
    </source>
</reference>
<feature type="signal peptide" evidence="1">
    <location>
        <begin position="1"/>
        <end position="21"/>
    </location>
</feature>
<evidence type="ECO:0000256" key="1">
    <source>
        <dbReference type="SAM" id="SignalP"/>
    </source>
</evidence>
<protein>
    <submittedName>
        <fullName evidence="2">Uncharacterized protein</fullName>
    </submittedName>
</protein>
<dbReference type="PROSITE" id="PS51257">
    <property type="entry name" value="PROKAR_LIPOPROTEIN"/>
    <property type="match status" value="1"/>
</dbReference>
<evidence type="ECO:0000313" key="2">
    <source>
        <dbReference type="EMBL" id="PCK29860.1"/>
    </source>
</evidence>
<dbReference type="AlphaFoldDB" id="A0A2A5JKA0"/>
<dbReference type="EMBL" id="NKHF01000101">
    <property type="protein sequence ID" value="PCK29860.1"/>
    <property type="molecule type" value="Genomic_DNA"/>
</dbReference>
<feature type="chain" id="PRO_5011997858" evidence="1">
    <location>
        <begin position="22"/>
        <end position="158"/>
    </location>
</feature>
<accession>A0A2A5JKA0</accession>
<comment type="caution">
    <text evidence="2">The sequence shown here is derived from an EMBL/GenBank/DDBJ whole genome shotgun (WGS) entry which is preliminary data.</text>
</comment>
<keyword evidence="3" id="KW-1185">Reference proteome</keyword>
<organism evidence="2 3">
    <name type="scientific">Pseudoalteromonas piscicida</name>
    <dbReference type="NCBI Taxonomy" id="43662"/>
    <lineage>
        <taxon>Bacteria</taxon>
        <taxon>Pseudomonadati</taxon>
        <taxon>Pseudomonadota</taxon>
        <taxon>Gammaproteobacteria</taxon>
        <taxon>Alteromonadales</taxon>
        <taxon>Pseudoalteromonadaceae</taxon>
        <taxon>Pseudoalteromonas</taxon>
    </lineage>
</organism>
<evidence type="ECO:0000313" key="3">
    <source>
        <dbReference type="Proteomes" id="UP000228621"/>
    </source>
</evidence>
<sequence>MKNFRCSVLVLILCAVFLVSSCVEEQRINNAQKTPELKSTELESNTKQFLIIKNGMDKIKVEKSNLYAGDEVYNLSISQVGIVTGEIILVTSSIDAVNFEAIDINFDRLESLGDELYSITATPSEDIISIHQYLMSSAAVSRSEIQVRYLGLHTAEER</sequence>
<proteinExistence type="predicted"/>
<dbReference type="Proteomes" id="UP000228621">
    <property type="component" value="Unassembled WGS sequence"/>
</dbReference>
<gene>
    <name evidence="2" type="ORF">CEX98_20270</name>
</gene>